<comment type="caution">
    <text evidence="6">The sequence shown here is derived from an EMBL/GenBank/DDBJ whole genome shotgun (WGS) entry which is preliminary data.</text>
</comment>
<dbReference type="SUPFAM" id="SSF50475">
    <property type="entry name" value="FMN-binding split barrel"/>
    <property type="match status" value="1"/>
</dbReference>
<keyword evidence="3" id="KW-0288">FMN</keyword>
<dbReference type="PANTHER" id="PTHR33798:SF5">
    <property type="entry name" value="FLAVIN REDUCTASE LIKE DOMAIN-CONTAINING PROTEIN"/>
    <property type="match status" value="1"/>
</dbReference>
<dbReference type="EMBL" id="JAQQLF010000002">
    <property type="protein sequence ID" value="MDC7716164.1"/>
    <property type="molecule type" value="Genomic_DNA"/>
</dbReference>
<comment type="cofactor">
    <cofactor evidence="1">
        <name>FMN</name>
        <dbReference type="ChEBI" id="CHEBI:58210"/>
    </cofactor>
</comment>
<reference evidence="6 7" key="1">
    <citation type="submission" date="2023-01" db="EMBL/GenBank/DDBJ databases">
        <title>Novel species of the genus Vogesella isolated from rivers.</title>
        <authorList>
            <person name="Lu H."/>
        </authorList>
    </citation>
    <scope>NUCLEOTIDE SEQUENCE [LARGE SCALE GENOMIC DNA]</scope>
    <source>
        <strain evidence="6 7">DC21W</strain>
    </source>
</reference>
<evidence type="ECO:0000313" key="7">
    <source>
        <dbReference type="Proteomes" id="UP001219956"/>
    </source>
</evidence>
<proteinExistence type="inferred from homology"/>
<dbReference type="RefSeq" id="WP_272750597.1">
    <property type="nucleotide sequence ID" value="NZ_JAQQLF010000002.1"/>
</dbReference>
<feature type="domain" description="Flavin reductase like" evidence="5">
    <location>
        <begin position="21"/>
        <end position="174"/>
    </location>
</feature>
<evidence type="ECO:0000256" key="4">
    <source>
        <dbReference type="ARBA" id="ARBA00038054"/>
    </source>
</evidence>
<dbReference type="Pfam" id="PF01613">
    <property type="entry name" value="Flavin_Reduct"/>
    <property type="match status" value="1"/>
</dbReference>
<dbReference type="SMART" id="SM00903">
    <property type="entry name" value="Flavin_Reduct"/>
    <property type="match status" value="1"/>
</dbReference>
<organism evidence="6 7">
    <name type="scientific">Vogesella aquatica</name>
    <dbReference type="NCBI Taxonomy" id="2984206"/>
    <lineage>
        <taxon>Bacteria</taxon>
        <taxon>Pseudomonadati</taxon>
        <taxon>Pseudomonadota</taxon>
        <taxon>Betaproteobacteria</taxon>
        <taxon>Neisseriales</taxon>
        <taxon>Chromobacteriaceae</taxon>
        <taxon>Vogesella</taxon>
    </lineage>
</organism>
<evidence type="ECO:0000313" key="6">
    <source>
        <dbReference type="EMBL" id="MDC7716164.1"/>
    </source>
</evidence>
<evidence type="ECO:0000256" key="2">
    <source>
        <dbReference type="ARBA" id="ARBA00022630"/>
    </source>
</evidence>
<evidence type="ECO:0000256" key="1">
    <source>
        <dbReference type="ARBA" id="ARBA00001917"/>
    </source>
</evidence>
<name>A0ABT5IX10_9NEIS</name>
<accession>A0ABT5IX10</accession>
<dbReference type="PANTHER" id="PTHR33798">
    <property type="entry name" value="FLAVOPROTEIN OXYGENASE"/>
    <property type="match status" value="1"/>
</dbReference>
<dbReference type="InterPro" id="IPR002563">
    <property type="entry name" value="Flavin_Rdtase-like_dom"/>
</dbReference>
<protein>
    <submittedName>
        <fullName evidence="6">Flavin reductase family protein</fullName>
    </submittedName>
</protein>
<keyword evidence="7" id="KW-1185">Reference proteome</keyword>
<comment type="similarity">
    <text evidence="4">Belongs to the flavoredoxin family.</text>
</comment>
<evidence type="ECO:0000256" key="3">
    <source>
        <dbReference type="ARBA" id="ARBA00022643"/>
    </source>
</evidence>
<dbReference type="InterPro" id="IPR012349">
    <property type="entry name" value="Split_barrel_FMN-bd"/>
</dbReference>
<sequence length="204" mass="21912">MLFDTATLDTRTVYQLLTHAVSPRPIAWISTRSPAGVINLAPFSFFTVASIKPPVLLFTQVNPRDGQIKDTLRNLQANGECVVNVVSHAQADAMNQSCAPYPYEVSELAAAGLEGSFLPWLATPGVAGAPVQLACRLRQQLHISTEAQGGTIVLLDVLGIAVDDALLQHGQLSAEQLDVIGKMGGDSYCTTRQRFELARPELSV</sequence>
<keyword evidence="2" id="KW-0285">Flavoprotein</keyword>
<dbReference type="Gene3D" id="2.30.110.10">
    <property type="entry name" value="Electron Transport, Fmn-binding Protein, Chain A"/>
    <property type="match status" value="1"/>
</dbReference>
<evidence type="ECO:0000259" key="5">
    <source>
        <dbReference type="SMART" id="SM00903"/>
    </source>
</evidence>
<dbReference type="Proteomes" id="UP001219956">
    <property type="component" value="Unassembled WGS sequence"/>
</dbReference>
<gene>
    <name evidence="6" type="ORF">PQU95_02855</name>
</gene>